<dbReference type="InterPro" id="IPR000560">
    <property type="entry name" value="His_Pase_clade-2"/>
</dbReference>
<keyword evidence="4" id="KW-0732">Signal</keyword>
<evidence type="ECO:0000256" key="6">
    <source>
        <dbReference type="ARBA" id="ARBA00023157"/>
    </source>
</evidence>
<dbReference type="OrthoDB" id="258392at2759"/>
<dbReference type="SUPFAM" id="SSF53254">
    <property type="entry name" value="Phosphoglycerate mutase-like"/>
    <property type="match status" value="2"/>
</dbReference>
<evidence type="ECO:0000313" key="8">
    <source>
        <dbReference type="EMBL" id="CAG9821600.1"/>
    </source>
</evidence>
<dbReference type="PANTHER" id="PTHR11567">
    <property type="entry name" value="ACID PHOSPHATASE-RELATED"/>
    <property type="match status" value="1"/>
</dbReference>
<evidence type="ECO:0000256" key="5">
    <source>
        <dbReference type="ARBA" id="ARBA00022801"/>
    </source>
</evidence>
<comment type="catalytic activity">
    <reaction evidence="1">
        <text>a phosphate monoester + H2O = an alcohol + phosphate</text>
        <dbReference type="Rhea" id="RHEA:15017"/>
        <dbReference type="ChEBI" id="CHEBI:15377"/>
        <dbReference type="ChEBI" id="CHEBI:30879"/>
        <dbReference type="ChEBI" id="CHEBI:43474"/>
        <dbReference type="ChEBI" id="CHEBI:67140"/>
        <dbReference type="EC" id="3.1.3.2"/>
    </reaction>
</comment>
<reference evidence="8" key="2">
    <citation type="submission" date="2022-10" db="EMBL/GenBank/DDBJ databases">
        <authorList>
            <consortium name="ENA_rothamsted_submissions"/>
            <consortium name="culmorum"/>
            <person name="King R."/>
        </authorList>
    </citation>
    <scope>NUCLEOTIDE SEQUENCE</scope>
</reference>
<proteinExistence type="inferred from homology"/>
<keyword evidence="5" id="KW-0378">Hydrolase</keyword>
<dbReference type="Gene3D" id="3.40.50.1240">
    <property type="entry name" value="Phosphoglycerate mutase-like"/>
    <property type="match status" value="2"/>
</dbReference>
<reference evidence="8" key="1">
    <citation type="submission" date="2022-01" db="EMBL/GenBank/DDBJ databases">
        <authorList>
            <person name="King R."/>
        </authorList>
    </citation>
    <scope>NUCLEOTIDE SEQUENCE</scope>
</reference>
<protein>
    <recommendedName>
        <fullName evidence="3">acid phosphatase</fullName>
        <ecNumber evidence="3">3.1.3.2</ecNumber>
    </recommendedName>
</protein>
<evidence type="ECO:0000313" key="9">
    <source>
        <dbReference type="Proteomes" id="UP001153737"/>
    </source>
</evidence>
<keyword evidence="7" id="KW-0325">Glycoprotein</keyword>
<dbReference type="CDD" id="cd07061">
    <property type="entry name" value="HP_HAP_like"/>
    <property type="match status" value="2"/>
</dbReference>
<dbReference type="PROSITE" id="PS00778">
    <property type="entry name" value="HIS_ACID_PHOSPHAT_2"/>
    <property type="match status" value="2"/>
</dbReference>
<dbReference type="PANTHER" id="PTHR11567:SF211">
    <property type="entry name" value="PROSTATIC ACID PHOSPHATASE"/>
    <property type="match status" value="1"/>
</dbReference>
<accession>A0A9N9X406</accession>
<dbReference type="InterPro" id="IPR033379">
    <property type="entry name" value="Acid_Pase_AS"/>
</dbReference>
<evidence type="ECO:0000256" key="4">
    <source>
        <dbReference type="ARBA" id="ARBA00022729"/>
    </source>
</evidence>
<gene>
    <name evidence="8" type="ORF">PHAECO_LOCUS9599</name>
</gene>
<dbReference type="AlphaFoldDB" id="A0A9N9X406"/>
<comment type="similarity">
    <text evidence="2">Belongs to the histidine acid phosphatase family.</text>
</comment>
<dbReference type="EC" id="3.1.3.2" evidence="3"/>
<dbReference type="EMBL" id="OU896711">
    <property type="protein sequence ID" value="CAG9821600.1"/>
    <property type="molecule type" value="Genomic_DNA"/>
</dbReference>
<organism evidence="8 9">
    <name type="scientific">Phaedon cochleariae</name>
    <name type="common">Mustard beetle</name>
    <dbReference type="NCBI Taxonomy" id="80249"/>
    <lineage>
        <taxon>Eukaryota</taxon>
        <taxon>Metazoa</taxon>
        <taxon>Ecdysozoa</taxon>
        <taxon>Arthropoda</taxon>
        <taxon>Hexapoda</taxon>
        <taxon>Insecta</taxon>
        <taxon>Pterygota</taxon>
        <taxon>Neoptera</taxon>
        <taxon>Endopterygota</taxon>
        <taxon>Coleoptera</taxon>
        <taxon>Polyphaga</taxon>
        <taxon>Cucujiformia</taxon>
        <taxon>Chrysomeloidea</taxon>
        <taxon>Chrysomelidae</taxon>
        <taxon>Chrysomelinae</taxon>
        <taxon>Chrysomelini</taxon>
        <taxon>Phaedon</taxon>
    </lineage>
</organism>
<evidence type="ECO:0000256" key="2">
    <source>
        <dbReference type="ARBA" id="ARBA00005375"/>
    </source>
</evidence>
<dbReference type="InterPro" id="IPR029033">
    <property type="entry name" value="His_PPase_superfam"/>
</dbReference>
<sequence>MYSAAEPKSRREDNLEISNRVLYRHGARTPITLYKNDPYASEIHKIWPEGLGQLNDEGIQQQYLLGKWLRQRYENFIRPQYHLQDLLVHSSDVDRCLMSASANLAGFAESAVSGLLAGDYTALMSSKSSKPVCGCLAWPGSIEINRHSGKNHSVFVYTSLYDRSCQIGATWRPAPIHTAPSSTDAVLALSKPCARYDRLYAELLKTDLFVDFFEMNRELFDYLSEHAGEEVRDFTRLTQLNDALNVQRFYNLTLPAWTEEVHPEMMAKVVAFHWIATTFTKELARLRIGPLIDKITNHFEAISNRIPGTSKFLMLSGHDTTLAFLLNSLGIYDMVSPKYAATVIFELRQSNDFQYINIFYKNSTRSDEAHAKTLYGSDFDCPLEEFRRIVAPIRINQESWDKECIGKQQHYALGKWLRARYEGFLPTAYYYEDITVHSSNVDRCLMSATANLAGLYPPEETQVWNPSLLWQPIPVHTKPQSDDAVLAAHKSCRKYDMTYDGTMFSEHFQEIFKKNSELFEYLSVNSGNNISDFNSYTNLWNTLYIEALYNLTLPEWTKDVFPDKMRALAYESWRSFTYTTEMALFKSGPLIDQITTHFEYIVANTTSSPKLLMLSAHDSTIAFLLNSLNLFEDHWPEYASAVILELRKAEGHQYVNILYKNETYSDEVVKMTLDGCHFDCELDQFREIVRPIRINLIDWEVACSVIP</sequence>
<dbReference type="InterPro" id="IPR050645">
    <property type="entry name" value="Histidine_acid_phosphatase"/>
</dbReference>
<keyword evidence="9" id="KW-1185">Reference proteome</keyword>
<dbReference type="Proteomes" id="UP001153737">
    <property type="component" value="Chromosome 5"/>
</dbReference>
<name>A0A9N9X406_PHACE</name>
<dbReference type="Pfam" id="PF00328">
    <property type="entry name" value="His_Phos_2"/>
    <property type="match status" value="2"/>
</dbReference>
<dbReference type="GO" id="GO:0003993">
    <property type="term" value="F:acid phosphatase activity"/>
    <property type="evidence" value="ECO:0007669"/>
    <property type="project" value="UniProtKB-EC"/>
</dbReference>
<keyword evidence="6" id="KW-1015">Disulfide bond</keyword>
<evidence type="ECO:0000256" key="3">
    <source>
        <dbReference type="ARBA" id="ARBA00012646"/>
    </source>
</evidence>
<evidence type="ECO:0000256" key="1">
    <source>
        <dbReference type="ARBA" id="ARBA00000032"/>
    </source>
</evidence>
<evidence type="ECO:0000256" key="7">
    <source>
        <dbReference type="ARBA" id="ARBA00023180"/>
    </source>
</evidence>